<protein>
    <submittedName>
        <fullName evidence="2">PipA/GogA/GtgA family type III secretion system effector</fullName>
    </submittedName>
</protein>
<sequence>MRLPNLDVALLAAHYLLAAARGDSSHDRSATLSPRHAARTRPATTRNDADRFGPLAASLPNAMDRATRAGLFTLPDGERQERDPALPTPCCPRERRHATPRGGRHARAAESAPPPDTPDMSTHATSAPSSPSTALGGRNAPPVPAIWTRMWDALPISQRADLARAAARAQRLEIPIPHSLTTVENENAALTQRWLSDPIDRPVRRVYPALPAYAQEGQRTDDVDLDRMLRATSTQRLEDAMRAAERLAWEVSPRALTAEQETAYQADRLADLFDLDRLCDSRRSDLSLLRTVHVVLRARFPRYRAPLRDAHAIAVAARLRQRCETRRDEDLPASQARIFAQEVAAELEAESFAARLIPWRAAPMANADPWFDGMAIRNAVGKNVTGLAMDLIRRQPGLAHDLVMQKDPACRLALPVRPRTLLSIATRQCHRLLETWVRKRLNDLRESTRFPLGTPPQSIDTILLRLAGAHGVRLSAGADFATVMRDFHRLCAAWRAAPAYWIPPTLAAALHLAHATEDRATLIATAAEARENQAIDRFHERLAAYADPAGNREPQRLRELHAPPPHPLAANRTDALPPSNEARQDEKAQRSAVPSQGATTREFVQSLLVLPCWPMHVGETLARGEPREILSLLPFVVPAYDIEEGIRHGNETRALRGAFQFGADLLMTWLGGRVEASLALPAALPLVENGERATLGMLHRGLETLGDARALSLPLTERVSVEPAIPMVTLADTDLPLRYRPLASRARDGEIVPVELPNVPRAGLVHLPRENRVIPVGLAGDVIWELDWNGHIVAPMSDARLGELKPKIRTELRHPAASAEPADTATIANGVTVTSTTRWLDAHATAPPTRGANSNSFAATVLTDLMTIDEENGEQLRIFQELGLAYRRSETFRLLARGAALRTNPSPLRFDIRSEAIPAYAPAEHVITLPPADELAEIEYLGATGAVHFNPKDVWIHEVVHAMTLLTDPPPALAATHRGPVVYLTDRILYEINRPAPERIAYAVPATRARTLGKTDLKHTAERVIRENLMLDAQLARRTPISPDTLVRGTPVGQRATVLAAKRIEESIVHASSASRTPRIPFPDELVARLHGDTFLASEHSSAHLRLLRHFVEHARYLYDGSAWARKFLDAWLERDPTTRWTLHRFSRILAEREGTPCRVDTSYRRIELSLASSFAYLSPTGLKPYTMQRRVATLLAELGLPARTRTANAIDIDTERGAAVYVENKLLGLADDSEDRRIAARIWRDRPPNPPAADIPVNPTLARRAADDEDRFLASVCIRETDNTCVCS</sequence>
<feature type="compositionally biased region" description="Low complexity" evidence="1">
    <location>
        <begin position="121"/>
        <end position="134"/>
    </location>
</feature>
<keyword evidence="3" id="KW-1185">Reference proteome</keyword>
<evidence type="ECO:0000256" key="1">
    <source>
        <dbReference type="SAM" id="MobiDB-lite"/>
    </source>
</evidence>
<feature type="region of interest" description="Disordered" evidence="1">
    <location>
        <begin position="21"/>
        <end position="139"/>
    </location>
</feature>
<dbReference type="Pfam" id="PF07108">
    <property type="entry name" value="PipA"/>
    <property type="match status" value="1"/>
</dbReference>
<dbReference type="EMBL" id="JAPMXC010000001">
    <property type="protein sequence ID" value="MCY0386939.1"/>
    <property type="molecule type" value="Genomic_DNA"/>
</dbReference>
<feature type="compositionally biased region" description="Basic residues" evidence="1">
    <location>
        <begin position="94"/>
        <end position="106"/>
    </location>
</feature>
<accession>A0ABT3ZK87</accession>
<evidence type="ECO:0000313" key="2">
    <source>
        <dbReference type="EMBL" id="MCY0386939.1"/>
    </source>
</evidence>
<dbReference type="RefSeq" id="WP_267846609.1">
    <property type="nucleotide sequence ID" value="NZ_JAPMXC010000001.1"/>
</dbReference>
<dbReference type="InterPro" id="IPR010777">
    <property type="entry name" value="PipA"/>
</dbReference>
<gene>
    <name evidence="2" type="ORF">OVY01_06775</name>
</gene>
<proteinExistence type="predicted"/>
<feature type="region of interest" description="Disordered" evidence="1">
    <location>
        <begin position="557"/>
        <end position="598"/>
    </location>
</feature>
<evidence type="ECO:0000313" key="3">
    <source>
        <dbReference type="Proteomes" id="UP001082899"/>
    </source>
</evidence>
<dbReference type="Proteomes" id="UP001082899">
    <property type="component" value="Unassembled WGS sequence"/>
</dbReference>
<comment type="caution">
    <text evidence="2">The sequence shown here is derived from an EMBL/GenBank/DDBJ whole genome shotgun (WGS) entry which is preliminary data.</text>
</comment>
<name>A0ABT3ZK87_9BURK</name>
<organism evidence="2 3">
    <name type="scientific">Robbsia betulipollinis</name>
    <dbReference type="NCBI Taxonomy" id="2981849"/>
    <lineage>
        <taxon>Bacteria</taxon>
        <taxon>Pseudomonadati</taxon>
        <taxon>Pseudomonadota</taxon>
        <taxon>Betaproteobacteria</taxon>
        <taxon>Burkholderiales</taxon>
        <taxon>Burkholderiaceae</taxon>
        <taxon>Robbsia</taxon>
    </lineage>
</organism>
<reference evidence="2" key="1">
    <citation type="submission" date="2022-11" db="EMBL/GenBank/DDBJ databases">
        <title>Robbsia betulipollinis sp. nov., isolated from pollen of birch (Betula pendula).</title>
        <authorList>
            <person name="Shi H."/>
            <person name="Ambika Manirajan B."/>
            <person name="Ratering S."/>
            <person name="Geissler-Plaum R."/>
            <person name="Schnell S."/>
        </authorList>
    </citation>
    <scope>NUCLEOTIDE SEQUENCE</scope>
    <source>
        <strain evidence="2">Bb-Pol-6</strain>
    </source>
</reference>